<proteinExistence type="predicted"/>
<dbReference type="Proteomes" id="UP000193380">
    <property type="component" value="Unassembled WGS sequence"/>
</dbReference>
<evidence type="ECO:0000256" key="2">
    <source>
        <dbReference type="ARBA" id="ARBA00022737"/>
    </source>
</evidence>
<dbReference type="STRING" id="8022.A0A060Y0R2"/>
<keyword evidence="1" id="KW-0597">Phosphoprotein</keyword>
<evidence type="ECO:0000313" key="7">
    <source>
        <dbReference type="Proteomes" id="UP000193380"/>
    </source>
</evidence>
<reference evidence="6" key="1">
    <citation type="journal article" date="2014" name="Nat. Commun.">
        <title>The rainbow trout genome provides novel insights into evolution after whole-genome duplication in vertebrates.</title>
        <authorList>
            <person name="Berthelot C."/>
            <person name="Brunet F."/>
            <person name="Chalopin D."/>
            <person name="Juanchich A."/>
            <person name="Bernard M."/>
            <person name="Noel B."/>
            <person name="Bento P."/>
            <person name="Da Silva C."/>
            <person name="Labadie K."/>
            <person name="Alberti A."/>
            <person name="Aury J.M."/>
            <person name="Louis A."/>
            <person name="Dehais P."/>
            <person name="Bardou P."/>
            <person name="Montfort J."/>
            <person name="Klopp C."/>
            <person name="Cabau C."/>
            <person name="Gaspin C."/>
            <person name="Thorgaard G.H."/>
            <person name="Boussaha M."/>
            <person name="Quillet E."/>
            <person name="Guyomard R."/>
            <person name="Galiana D."/>
            <person name="Bobe J."/>
            <person name="Volff J.N."/>
            <person name="Genet C."/>
            <person name="Wincker P."/>
            <person name="Jaillon O."/>
            <person name="Roest Crollius H."/>
            <person name="Guiguen Y."/>
        </authorList>
    </citation>
    <scope>NUCLEOTIDE SEQUENCE [LARGE SCALE GENOMIC DNA]</scope>
</reference>
<evidence type="ECO:0000256" key="1">
    <source>
        <dbReference type="ARBA" id="ARBA00022553"/>
    </source>
</evidence>
<feature type="compositionally biased region" description="Polar residues" evidence="4">
    <location>
        <begin position="100"/>
        <end position="109"/>
    </location>
</feature>
<dbReference type="PaxDb" id="8022-A0A060Y0R2"/>
<evidence type="ECO:0000259" key="5">
    <source>
        <dbReference type="Pfam" id="PF08976"/>
    </source>
</evidence>
<keyword evidence="3" id="KW-0106">Calcium</keyword>
<gene>
    <name evidence="6" type="ORF">GSONMT00011284001</name>
</gene>
<dbReference type="Pfam" id="PF08976">
    <property type="entry name" value="EF-hand_11"/>
    <property type="match status" value="1"/>
</dbReference>
<accession>A0A060Y0R2</accession>
<dbReference type="InterPro" id="IPR015070">
    <property type="entry name" value="EF_hand_DJBP"/>
</dbReference>
<feature type="domain" description="DJBP EF-hand" evidence="5">
    <location>
        <begin position="8"/>
        <end position="44"/>
    </location>
</feature>
<reference evidence="6" key="2">
    <citation type="submission" date="2014-03" db="EMBL/GenBank/DDBJ databases">
        <authorList>
            <person name="Genoscope - CEA"/>
        </authorList>
    </citation>
    <scope>NUCLEOTIDE SEQUENCE</scope>
</reference>
<dbReference type="EMBL" id="FR906665">
    <property type="protein sequence ID" value="CDQ85102.1"/>
    <property type="molecule type" value="Genomic_DNA"/>
</dbReference>
<feature type="region of interest" description="Disordered" evidence="4">
    <location>
        <begin position="66"/>
        <end position="109"/>
    </location>
</feature>
<protein>
    <recommendedName>
        <fullName evidence="5">DJBP EF-hand domain-containing protein</fullName>
    </recommendedName>
</protein>
<keyword evidence="2" id="KW-0677">Repeat</keyword>
<evidence type="ECO:0000313" key="6">
    <source>
        <dbReference type="EMBL" id="CDQ85102.1"/>
    </source>
</evidence>
<organism evidence="6 7">
    <name type="scientific">Oncorhynchus mykiss</name>
    <name type="common">Rainbow trout</name>
    <name type="synonym">Salmo gairdneri</name>
    <dbReference type="NCBI Taxonomy" id="8022"/>
    <lineage>
        <taxon>Eukaryota</taxon>
        <taxon>Metazoa</taxon>
        <taxon>Chordata</taxon>
        <taxon>Craniata</taxon>
        <taxon>Vertebrata</taxon>
        <taxon>Euteleostomi</taxon>
        <taxon>Actinopterygii</taxon>
        <taxon>Neopterygii</taxon>
        <taxon>Teleostei</taxon>
        <taxon>Protacanthopterygii</taxon>
        <taxon>Salmoniformes</taxon>
        <taxon>Salmonidae</taxon>
        <taxon>Salmoninae</taxon>
        <taxon>Oncorhynchus</taxon>
    </lineage>
</organism>
<dbReference type="AlphaFoldDB" id="A0A060Y0R2"/>
<name>A0A060Y0R2_ONCMY</name>
<sequence length="135" mass="15010">MWGMMCVCVCTKRVILLAPQFERVWEKLPVNVLGDLEYREFLKHARGAVAIRDKTTDPEVICPLKSASPPSPGLIDMMSPSPPSPGPIDMSSSPLALQRPKTTGSNLQRSKVQDLSIHDAYQFTYLSPSLYLIVH</sequence>
<evidence type="ECO:0000256" key="4">
    <source>
        <dbReference type="SAM" id="MobiDB-lite"/>
    </source>
</evidence>
<evidence type="ECO:0000256" key="3">
    <source>
        <dbReference type="ARBA" id="ARBA00022837"/>
    </source>
</evidence>